<keyword evidence="3" id="KW-1185">Reference proteome</keyword>
<accession>A0ABW5IJW5</accession>
<dbReference type="CDD" id="cd00038">
    <property type="entry name" value="CAP_ED"/>
    <property type="match status" value="1"/>
</dbReference>
<dbReference type="InterPro" id="IPR018490">
    <property type="entry name" value="cNMP-bd_dom_sf"/>
</dbReference>
<dbReference type="SMART" id="SM00100">
    <property type="entry name" value="cNMP"/>
    <property type="match status" value="1"/>
</dbReference>
<name>A0ABW5IJW5_9BACT</name>
<dbReference type="SUPFAM" id="SSF51206">
    <property type="entry name" value="cAMP-binding domain-like"/>
    <property type="match status" value="1"/>
</dbReference>
<evidence type="ECO:0000259" key="1">
    <source>
        <dbReference type="PROSITE" id="PS50042"/>
    </source>
</evidence>
<evidence type="ECO:0000313" key="3">
    <source>
        <dbReference type="Proteomes" id="UP001597544"/>
    </source>
</evidence>
<evidence type="ECO:0000313" key="2">
    <source>
        <dbReference type="EMBL" id="MFD2513243.1"/>
    </source>
</evidence>
<dbReference type="Proteomes" id="UP001597544">
    <property type="component" value="Unassembled WGS sequence"/>
</dbReference>
<proteinExistence type="predicted"/>
<protein>
    <submittedName>
        <fullName evidence="2">Crp/Fnr family transcriptional regulator</fullName>
    </submittedName>
</protein>
<dbReference type="Pfam" id="PF00027">
    <property type="entry name" value="cNMP_binding"/>
    <property type="match status" value="1"/>
</dbReference>
<dbReference type="EMBL" id="JBHULU010000006">
    <property type="protein sequence ID" value="MFD2513243.1"/>
    <property type="molecule type" value="Genomic_DNA"/>
</dbReference>
<organism evidence="2 3">
    <name type="scientific">Pontibacter locisalis</name>
    <dbReference type="NCBI Taxonomy" id="1719035"/>
    <lineage>
        <taxon>Bacteria</taxon>
        <taxon>Pseudomonadati</taxon>
        <taxon>Bacteroidota</taxon>
        <taxon>Cytophagia</taxon>
        <taxon>Cytophagales</taxon>
        <taxon>Hymenobacteraceae</taxon>
        <taxon>Pontibacter</taxon>
    </lineage>
</organism>
<sequence>MEPADFLLNKLVDLKSGLNKTLLEKFAKAMPLKAFRKGELIAPAGRVANEVFFVEKGCVRMLYYLESKEVTASFYFEGSFTGPCISMMFKTENQQVFEAFEECKIRSLSFAAYTELLKQQPEFYRLRSTIAERIMADQELIIRFFLGLTPKQRYQYLMENQPELFLRVPQHHIASMIGVTAVSLSRIRKRISC</sequence>
<reference evidence="3" key="1">
    <citation type="journal article" date="2019" name="Int. J. Syst. Evol. Microbiol.">
        <title>The Global Catalogue of Microorganisms (GCM) 10K type strain sequencing project: providing services to taxonomists for standard genome sequencing and annotation.</title>
        <authorList>
            <consortium name="The Broad Institute Genomics Platform"/>
            <consortium name="The Broad Institute Genome Sequencing Center for Infectious Disease"/>
            <person name="Wu L."/>
            <person name="Ma J."/>
        </authorList>
    </citation>
    <scope>NUCLEOTIDE SEQUENCE [LARGE SCALE GENOMIC DNA]</scope>
    <source>
        <strain evidence="3">KCTC 42498</strain>
    </source>
</reference>
<dbReference type="RefSeq" id="WP_377503720.1">
    <property type="nucleotide sequence ID" value="NZ_JBHULU010000006.1"/>
</dbReference>
<dbReference type="Gene3D" id="2.60.120.10">
    <property type="entry name" value="Jelly Rolls"/>
    <property type="match status" value="1"/>
</dbReference>
<dbReference type="InterPro" id="IPR000595">
    <property type="entry name" value="cNMP-bd_dom"/>
</dbReference>
<feature type="domain" description="Cyclic nucleotide-binding" evidence="1">
    <location>
        <begin position="14"/>
        <end position="117"/>
    </location>
</feature>
<gene>
    <name evidence="2" type="ORF">ACFSRY_05150</name>
</gene>
<dbReference type="PROSITE" id="PS50042">
    <property type="entry name" value="CNMP_BINDING_3"/>
    <property type="match status" value="1"/>
</dbReference>
<dbReference type="InterPro" id="IPR014710">
    <property type="entry name" value="RmlC-like_jellyroll"/>
</dbReference>
<comment type="caution">
    <text evidence="2">The sequence shown here is derived from an EMBL/GenBank/DDBJ whole genome shotgun (WGS) entry which is preliminary data.</text>
</comment>